<keyword evidence="3" id="KW-0472">Membrane</keyword>
<keyword evidence="3" id="KW-0812">Transmembrane</keyword>
<dbReference type="InterPro" id="IPR043159">
    <property type="entry name" value="Lectin_gal-bd_sf"/>
</dbReference>
<dbReference type="GO" id="GO:0030246">
    <property type="term" value="F:carbohydrate binding"/>
    <property type="evidence" value="ECO:0007669"/>
    <property type="project" value="UniProtKB-KW"/>
</dbReference>
<keyword evidence="2" id="KW-0677">Repeat</keyword>
<feature type="domain" description="SUEL-type lectin" evidence="5">
    <location>
        <begin position="155"/>
        <end position="246"/>
    </location>
</feature>
<dbReference type="EMBL" id="JBDJPC010000008">
    <property type="protein sequence ID" value="KAL1493470.1"/>
    <property type="molecule type" value="Genomic_DNA"/>
</dbReference>
<organism evidence="6 7">
    <name type="scientific">Hypothenemus hampei</name>
    <name type="common">Coffee berry borer</name>
    <dbReference type="NCBI Taxonomy" id="57062"/>
    <lineage>
        <taxon>Eukaryota</taxon>
        <taxon>Metazoa</taxon>
        <taxon>Ecdysozoa</taxon>
        <taxon>Arthropoda</taxon>
        <taxon>Hexapoda</taxon>
        <taxon>Insecta</taxon>
        <taxon>Pterygota</taxon>
        <taxon>Neoptera</taxon>
        <taxon>Endopterygota</taxon>
        <taxon>Coleoptera</taxon>
        <taxon>Polyphaga</taxon>
        <taxon>Cucujiformia</taxon>
        <taxon>Curculionidae</taxon>
        <taxon>Scolytinae</taxon>
        <taxon>Hypothenemus</taxon>
    </lineage>
</organism>
<gene>
    <name evidence="6" type="ORF">ABEB36_011517</name>
</gene>
<keyword evidence="7" id="KW-1185">Reference proteome</keyword>
<dbReference type="Pfam" id="PF02140">
    <property type="entry name" value="SUEL_Lectin"/>
    <property type="match status" value="2"/>
</dbReference>
<sequence>MLLSVIFLFVLYSFGSDAQSQDYQRVDIFALLAGTLRTYQKAGCDNDIVTLKCPAGTSIAVQLAQYGKSTSTKSLCAKSTSTSLLPIFDESKVCILPKSMQYPLLQTVVEACQKKRQCKFQTSPITFGGDPCPGIPKYVEVAYKCKPYEFRSKVACENERIQLKCNPNSRVAVYSASYGRTQYESIQCPQPQGVPEETCLATYATETVMHLCHGKRTCELGADIGTFGSPCKPQSRMYLKVVYTCVPRRVLKDQYEGPLEPDETDYNPSDGFEEFDNYDNENEHIRESAALPPVTKLNITKDNLTKGEDAVSKDKSHALSFEIHQRYFIYVGIGVGVVIILLISLLVGRLVLKKRKIDKDTTFYATSVSDHTLANGFTDDISEVDADIGLQKTHPISIPAVTVHPVPMGTIAEVVRYPEYPEYPHIHSHGHTFRNPLPRGILETEVVSTRPMTSQYYYG</sequence>
<keyword evidence="1" id="KW-0430">Lectin</keyword>
<feature type="domain" description="SUEL-type lectin" evidence="5">
    <location>
        <begin position="43"/>
        <end position="146"/>
    </location>
</feature>
<dbReference type="AlphaFoldDB" id="A0ABD1EFQ9"/>
<dbReference type="FunFam" id="2.60.120.740:FF:000003">
    <property type="entry name" value="Protein eva-1 homolog C"/>
    <property type="match status" value="1"/>
</dbReference>
<dbReference type="PANTHER" id="PTHR46780">
    <property type="entry name" value="PROTEIN EVA-1"/>
    <property type="match status" value="1"/>
</dbReference>
<feature type="transmembrane region" description="Helical" evidence="3">
    <location>
        <begin position="327"/>
        <end position="352"/>
    </location>
</feature>
<evidence type="ECO:0000256" key="4">
    <source>
        <dbReference type="SAM" id="SignalP"/>
    </source>
</evidence>
<feature type="signal peptide" evidence="4">
    <location>
        <begin position="1"/>
        <end position="18"/>
    </location>
</feature>
<reference evidence="6 7" key="1">
    <citation type="submission" date="2024-05" db="EMBL/GenBank/DDBJ databases">
        <title>Genetic variation in Jamaican populations of the coffee berry borer (Hypothenemus hampei).</title>
        <authorList>
            <person name="Errbii M."/>
            <person name="Myrie A."/>
        </authorList>
    </citation>
    <scope>NUCLEOTIDE SEQUENCE [LARGE SCALE GENOMIC DNA]</scope>
    <source>
        <strain evidence="6">JA-Hopewell-2020-01-JO</strain>
        <tissue evidence="6">Whole body</tissue>
    </source>
</reference>
<dbReference type="Proteomes" id="UP001566132">
    <property type="component" value="Unassembled WGS sequence"/>
</dbReference>
<dbReference type="PROSITE" id="PS50228">
    <property type="entry name" value="SUEL_LECTIN"/>
    <property type="match status" value="2"/>
</dbReference>
<dbReference type="Gene3D" id="2.60.120.740">
    <property type="match status" value="2"/>
</dbReference>
<name>A0ABD1EFQ9_HYPHA</name>
<comment type="caution">
    <text evidence="6">The sequence shown here is derived from an EMBL/GenBank/DDBJ whole genome shotgun (WGS) entry which is preliminary data.</text>
</comment>
<accession>A0ABD1EFQ9</accession>
<protein>
    <recommendedName>
        <fullName evidence="5">SUEL-type lectin domain-containing protein</fullName>
    </recommendedName>
</protein>
<proteinExistence type="predicted"/>
<evidence type="ECO:0000256" key="1">
    <source>
        <dbReference type="ARBA" id="ARBA00022734"/>
    </source>
</evidence>
<dbReference type="CDD" id="cd22828">
    <property type="entry name" value="Gal_Rha_Lectin_EVA1_EVA1C_rpt1"/>
    <property type="match status" value="1"/>
</dbReference>
<evidence type="ECO:0000256" key="3">
    <source>
        <dbReference type="SAM" id="Phobius"/>
    </source>
</evidence>
<evidence type="ECO:0000313" key="7">
    <source>
        <dbReference type="Proteomes" id="UP001566132"/>
    </source>
</evidence>
<dbReference type="InterPro" id="IPR000922">
    <property type="entry name" value="Lectin_gal-bd_dom"/>
</dbReference>
<keyword evidence="3" id="KW-1133">Transmembrane helix</keyword>
<evidence type="ECO:0000259" key="5">
    <source>
        <dbReference type="PROSITE" id="PS50228"/>
    </source>
</evidence>
<evidence type="ECO:0000313" key="6">
    <source>
        <dbReference type="EMBL" id="KAL1493470.1"/>
    </source>
</evidence>
<keyword evidence="4" id="KW-0732">Signal</keyword>
<feature type="chain" id="PRO_5044848034" description="SUEL-type lectin domain-containing protein" evidence="4">
    <location>
        <begin position="19"/>
        <end position="459"/>
    </location>
</feature>
<evidence type="ECO:0000256" key="2">
    <source>
        <dbReference type="ARBA" id="ARBA00022737"/>
    </source>
</evidence>
<dbReference type="CDD" id="cd22829">
    <property type="entry name" value="Gal_Rha_Lectin_EVA1_EVA1C_rpt2"/>
    <property type="match status" value="1"/>
</dbReference>